<dbReference type="Proteomes" id="UP000315399">
    <property type="component" value="Unassembled WGS sequence"/>
</dbReference>
<dbReference type="GO" id="GO:0003735">
    <property type="term" value="F:structural constituent of ribosome"/>
    <property type="evidence" value="ECO:0007669"/>
    <property type="project" value="InterPro"/>
</dbReference>
<evidence type="ECO:0000313" key="7">
    <source>
        <dbReference type="EMBL" id="TDA39756.1"/>
    </source>
</evidence>
<evidence type="ECO:0000256" key="3">
    <source>
        <dbReference type="ARBA" id="ARBA00023274"/>
    </source>
</evidence>
<comment type="caution">
    <text evidence="7">The sequence shown here is derived from an EMBL/GenBank/DDBJ whole genome shotgun (WGS) entry which is preliminary data.</text>
</comment>
<comment type="similarity">
    <text evidence="1 5">Belongs to the eukaryotic ribosomal protein eL32 family.</text>
</comment>
<dbReference type="HAMAP" id="MF_00810">
    <property type="entry name" value="Ribosomal_eL32"/>
    <property type="match status" value="1"/>
</dbReference>
<dbReference type="SUPFAM" id="SSF52042">
    <property type="entry name" value="Ribosomal protein L32e"/>
    <property type="match status" value="1"/>
</dbReference>
<evidence type="ECO:0000313" key="8">
    <source>
        <dbReference type="Proteomes" id="UP000315399"/>
    </source>
</evidence>
<dbReference type="EMBL" id="QNVH01000007">
    <property type="protein sequence ID" value="TDA39756.1"/>
    <property type="molecule type" value="Genomic_DNA"/>
</dbReference>
<gene>
    <name evidence="5" type="primary">rpl32e</name>
    <name evidence="7" type="ORF">DSO08_01460</name>
</gene>
<dbReference type="CDD" id="cd00513">
    <property type="entry name" value="Ribosomal_L32_L32e"/>
    <property type="match status" value="1"/>
</dbReference>
<evidence type="ECO:0000256" key="6">
    <source>
        <dbReference type="SAM" id="MobiDB-lite"/>
    </source>
</evidence>
<dbReference type="SMART" id="SM01393">
    <property type="entry name" value="Ribosomal_L32e"/>
    <property type="match status" value="1"/>
</dbReference>
<reference evidence="7 8" key="1">
    <citation type="journal article" date="2019" name="Nat. Microbiol.">
        <title>Expanding anaerobic alkane metabolism in the domain of Archaea.</title>
        <authorList>
            <person name="Wang Y."/>
            <person name="Wegener G."/>
            <person name="Hou J."/>
            <person name="Wang F."/>
            <person name="Xiao X."/>
        </authorList>
    </citation>
    <scope>NUCLEOTIDE SEQUENCE [LARGE SCALE GENOMIC DNA]</scope>
    <source>
        <strain evidence="7">WYZ-LMO10</strain>
    </source>
</reference>
<keyword evidence="2 5" id="KW-0689">Ribosomal protein</keyword>
<evidence type="ECO:0000256" key="1">
    <source>
        <dbReference type="ARBA" id="ARBA00008431"/>
    </source>
</evidence>
<name>A0A523BFM5_9CREN</name>
<sequence length="191" mass="21875">MSGSDKLSRALKIREKISQRRPDFIRQEANRFPRLGEKWRSCTGIRSKMRLKKKGRAAIVESGYRSPVLARGLHPSGKREILVYNIEDLNKINPSTDVIRIASTVGKRKRLEILEKSKTLGVTVVNIRPSEKVLLEKREAPSEEVKEKETKGKAPEEERPQEPEGAEKEAMERKEEGWSAEREEKELEGSE</sequence>
<protein>
    <recommendedName>
        <fullName evidence="4 5">Large ribosomal subunit protein eL32</fullName>
    </recommendedName>
</protein>
<feature type="region of interest" description="Disordered" evidence="6">
    <location>
        <begin position="135"/>
        <end position="191"/>
    </location>
</feature>
<organism evidence="7 8">
    <name type="scientific">Thermoproteota archaeon</name>
    <dbReference type="NCBI Taxonomy" id="2056631"/>
    <lineage>
        <taxon>Archaea</taxon>
        <taxon>Thermoproteota</taxon>
    </lineage>
</organism>
<dbReference type="PANTHER" id="PTHR23413:SF1">
    <property type="entry name" value="RIBOSOMAL PROTEIN L32"/>
    <property type="match status" value="1"/>
</dbReference>
<dbReference type="InterPro" id="IPR023654">
    <property type="entry name" value="Ribosomal_eL32_arc"/>
</dbReference>
<dbReference type="NCBIfam" id="NF006332">
    <property type="entry name" value="PRK08562.1"/>
    <property type="match status" value="1"/>
</dbReference>
<dbReference type="InterPro" id="IPR001515">
    <property type="entry name" value="Ribosomal_eL32"/>
</dbReference>
<dbReference type="PANTHER" id="PTHR23413">
    <property type="entry name" value="60S RIBOSOMAL PROTEIN L32 AND DNA-DIRECTED RNA POLYMERASE II, SUBUNIT N"/>
    <property type="match status" value="1"/>
</dbReference>
<evidence type="ECO:0000256" key="2">
    <source>
        <dbReference type="ARBA" id="ARBA00022980"/>
    </source>
</evidence>
<evidence type="ECO:0000256" key="4">
    <source>
        <dbReference type="ARBA" id="ARBA00035229"/>
    </source>
</evidence>
<accession>A0A523BFM5</accession>
<dbReference type="InterPro" id="IPR036351">
    <property type="entry name" value="Ribosomal_eL32_sf"/>
</dbReference>
<dbReference type="AlphaFoldDB" id="A0A523BFM5"/>
<dbReference type="GO" id="GO:0006412">
    <property type="term" value="P:translation"/>
    <property type="evidence" value="ECO:0007669"/>
    <property type="project" value="UniProtKB-UniRule"/>
</dbReference>
<keyword evidence="3 5" id="KW-0687">Ribonucleoprotein</keyword>
<proteinExistence type="inferred from homology"/>
<dbReference type="Pfam" id="PF01655">
    <property type="entry name" value="Ribosomal_L32e"/>
    <property type="match status" value="1"/>
</dbReference>
<evidence type="ECO:0000256" key="5">
    <source>
        <dbReference type="HAMAP-Rule" id="MF_00810"/>
    </source>
</evidence>
<dbReference type="GO" id="GO:0022625">
    <property type="term" value="C:cytosolic large ribosomal subunit"/>
    <property type="evidence" value="ECO:0007669"/>
    <property type="project" value="TreeGrafter"/>
</dbReference>